<dbReference type="EMBL" id="JACGWZ010000007">
    <property type="protein sequence ID" value="MBA8827345.1"/>
    <property type="molecule type" value="Genomic_DNA"/>
</dbReference>
<dbReference type="RefSeq" id="WP_182546493.1">
    <property type="nucleotide sequence ID" value="NZ_JACGWZ010000007.1"/>
</dbReference>
<dbReference type="InterPro" id="IPR000835">
    <property type="entry name" value="HTH_MarR-typ"/>
</dbReference>
<dbReference type="PANTHER" id="PTHR39515:SF2">
    <property type="entry name" value="HTH-TYPE TRANSCRIPTIONAL REGULATOR RV0880"/>
    <property type="match status" value="1"/>
</dbReference>
<name>A0A839E656_9PSEU</name>
<evidence type="ECO:0000256" key="4">
    <source>
        <dbReference type="SAM" id="MobiDB-lite"/>
    </source>
</evidence>
<comment type="caution">
    <text evidence="6">The sequence shown here is derived from an EMBL/GenBank/DDBJ whole genome shotgun (WGS) entry which is preliminary data.</text>
</comment>
<evidence type="ECO:0000259" key="5">
    <source>
        <dbReference type="PROSITE" id="PS50995"/>
    </source>
</evidence>
<evidence type="ECO:0000256" key="1">
    <source>
        <dbReference type="ARBA" id="ARBA00023015"/>
    </source>
</evidence>
<feature type="domain" description="HTH marR-type" evidence="5">
    <location>
        <begin position="4"/>
        <end position="141"/>
    </location>
</feature>
<reference evidence="6 7" key="1">
    <citation type="submission" date="2020-07" db="EMBL/GenBank/DDBJ databases">
        <title>Sequencing the genomes of 1000 actinobacteria strains.</title>
        <authorList>
            <person name="Klenk H.-P."/>
        </authorList>
    </citation>
    <scope>NUCLEOTIDE SEQUENCE [LARGE SCALE GENOMIC DNA]</scope>
    <source>
        <strain evidence="6 7">DSM 45975</strain>
    </source>
</reference>
<dbReference type="PROSITE" id="PS01117">
    <property type="entry name" value="HTH_MARR_1"/>
    <property type="match status" value="1"/>
</dbReference>
<dbReference type="InterPro" id="IPR052526">
    <property type="entry name" value="HTH-type_Bedaq_tolerance"/>
</dbReference>
<dbReference type="InterPro" id="IPR023187">
    <property type="entry name" value="Tscrpt_reg_MarR-type_CS"/>
</dbReference>
<dbReference type="SMART" id="SM00347">
    <property type="entry name" value="HTH_MARR"/>
    <property type="match status" value="1"/>
</dbReference>
<proteinExistence type="predicted"/>
<dbReference type="Pfam" id="PF01047">
    <property type="entry name" value="MarR"/>
    <property type="match status" value="1"/>
</dbReference>
<evidence type="ECO:0000256" key="3">
    <source>
        <dbReference type="ARBA" id="ARBA00023163"/>
    </source>
</evidence>
<keyword evidence="2 6" id="KW-0238">DNA-binding</keyword>
<protein>
    <submittedName>
        <fullName evidence="6">DNA-binding MarR family transcriptional regulator</fullName>
    </submittedName>
</protein>
<evidence type="ECO:0000256" key="2">
    <source>
        <dbReference type="ARBA" id="ARBA00023125"/>
    </source>
</evidence>
<accession>A0A839E656</accession>
<dbReference type="PROSITE" id="PS50995">
    <property type="entry name" value="HTH_MARR_2"/>
    <property type="match status" value="1"/>
</dbReference>
<dbReference type="InterPro" id="IPR036388">
    <property type="entry name" value="WH-like_DNA-bd_sf"/>
</dbReference>
<sequence length="163" mass="18262">MRPQVDTCEELLRPLRSLLGLKQVSLHWANQKNDSLPAAAAGLLSELVHRGECRSCDLAQHRVVDASVVSRQVAQLESSGLIARRPDPDDRRVSLLHATREGELALADLEQRKSRWLSHALREWDDHEVRQLANLLQSASTDLREAAQELMDHPGRGTEEGAR</sequence>
<dbReference type="PANTHER" id="PTHR39515">
    <property type="entry name" value="CONSERVED PROTEIN"/>
    <property type="match status" value="1"/>
</dbReference>
<evidence type="ECO:0000313" key="6">
    <source>
        <dbReference type="EMBL" id="MBA8827345.1"/>
    </source>
</evidence>
<dbReference type="Gene3D" id="1.10.10.10">
    <property type="entry name" value="Winged helix-like DNA-binding domain superfamily/Winged helix DNA-binding domain"/>
    <property type="match status" value="1"/>
</dbReference>
<dbReference type="InterPro" id="IPR036390">
    <property type="entry name" value="WH_DNA-bd_sf"/>
</dbReference>
<gene>
    <name evidence="6" type="ORF">FHX42_004729</name>
</gene>
<dbReference type="AlphaFoldDB" id="A0A839E656"/>
<feature type="region of interest" description="Disordered" evidence="4">
    <location>
        <begin position="143"/>
        <end position="163"/>
    </location>
</feature>
<keyword evidence="3" id="KW-0804">Transcription</keyword>
<dbReference type="Proteomes" id="UP000569329">
    <property type="component" value="Unassembled WGS sequence"/>
</dbReference>
<organism evidence="6 7">
    <name type="scientific">Halosaccharopolyspora lacisalsi</name>
    <dbReference type="NCBI Taxonomy" id="1000566"/>
    <lineage>
        <taxon>Bacteria</taxon>
        <taxon>Bacillati</taxon>
        <taxon>Actinomycetota</taxon>
        <taxon>Actinomycetes</taxon>
        <taxon>Pseudonocardiales</taxon>
        <taxon>Pseudonocardiaceae</taxon>
        <taxon>Halosaccharopolyspora</taxon>
    </lineage>
</organism>
<keyword evidence="7" id="KW-1185">Reference proteome</keyword>
<dbReference type="GO" id="GO:0003700">
    <property type="term" value="F:DNA-binding transcription factor activity"/>
    <property type="evidence" value="ECO:0007669"/>
    <property type="project" value="InterPro"/>
</dbReference>
<dbReference type="GO" id="GO:0003677">
    <property type="term" value="F:DNA binding"/>
    <property type="evidence" value="ECO:0007669"/>
    <property type="project" value="UniProtKB-KW"/>
</dbReference>
<dbReference type="SUPFAM" id="SSF46785">
    <property type="entry name" value="Winged helix' DNA-binding domain"/>
    <property type="match status" value="1"/>
</dbReference>
<keyword evidence="1" id="KW-0805">Transcription regulation</keyword>
<evidence type="ECO:0000313" key="7">
    <source>
        <dbReference type="Proteomes" id="UP000569329"/>
    </source>
</evidence>